<comment type="caution">
    <text evidence="1">The sequence shown here is derived from an EMBL/GenBank/DDBJ whole genome shotgun (WGS) entry which is preliminary data.</text>
</comment>
<proteinExistence type="predicted"/>
<dbReference type="OrthoDB" id="3001418at2759"/>
<keyword evidence="2" id="KW-1185">Reference proteome</keyword>
<name>A0A9P6CJS0_9AGAR</name>
<reference evidence="1" key="1">
    <citation type="submission" date="2020-11" db="EMBL/GenBank/DDBJ databases">
        <authorList>
            <consortium name="DOE Joint Genome Institute"/>
            <person name="Ahrendt S."/>
            <person name="Riley R."/>
            <person name="Andreopoulos W."/>
            <person name="Labutti K."/>
            <person name="Pangilinan J."/>
            <person name="Ruiz-Duenas F.J."/>
            <person name="Barrasa J.M."/>
            <person name="Sanchez-Garcia M."/>
            <person name="Camarero S."/>
            <person name="Miyauchi S."/>
            <person name="Serrano A."/>
            <person name="Linde D."/>
            <person name="Babiker R."/>
            <person name="Drula E."/>
            <person name="Ayuso-Fernandez I."/>
            <person name="Pacheco R."/>
            <person name="Padilla G."/>
            <person name="Ferreira P."/>
            <person name="Barriuso J."/>
            <person name="Kellner H."/>
            <person name="Castanera R."/>
            <person name="Alfaro M."/>
            <person name="Ramirez L."/>
            <person name="Pisabarro A.G."/>
            <person name="Kuo A."/>
            <person name="Tritt A."/>
            <person name="Lipzen A."/>
            <person name="He G."/>
            <person name="Yan M."/>
            <person name="Ng V."/>
            <person name="Cullen D."/>
            <person name="Martin F."/>
            <person name="Rosso M.-N."/>
            <person name="Henrissat B."/>
            <person name="Hibbett D."/>
            <person name="Martinez A.T."/>
            <person name="Grigoriev I.V."/>
        </authorList>
    </citation>
    <scope>NUCLEOTIDE SEQUENCE</scope>
    <source>
        <strain evidence="1">CBS 247.69</strain>
    </source>
</reference>
<dbReference type="Proteomes" id="UP000807353">
    <property type="component" value="Unassembled WGS sequence"/>
</dbReference>
<dbReference type="AlphaFoldDB" id="A0A9P6CJS0"/>
<sequence>MPVRVRLQALSSKFPHRNEGHMKEMEQIYKDVLELSSLYLDVFQVRTLQIILVQIGSREVEKLVQYIANQWPSIELDMFIAEVIESCHPLR</sequence>
<evidence type="ECO:0000313" key="2">
    <source>
        <dbReference type="Proteomes" id="UP000807353"/>
    </source>
</evidence>
<dbReference type="EMBL" id="MU150266">
    <property type="protein sequence ID" value="KAF9463088.1"/>
    <property type="molecule type" value="Genomic_DNA"/>
</dbReference>
<evidence type="ECO:0000313" key="1">
    <source>
        <dbReference type="EMBL" id="KAF9463088.1"/>
    </source>
</evidence>
<organism evidence="1 2">
    <name type="scientific">Collybia nuda</name>
    <dbReference type="NCBI Taxonomy" id="64659"/>
    <lineage>
        <taxon>Eukaryota</taxon>
        <taxon>Fungi</taxon>
        <taxon>Dikarya</taxon>
        <taxon>Basidiomycota</taxon>
        <taxon>Agaricomycotina</taxon>
        <taxon>Agaricomycetes</taxon>
        <taxon>Agaricomycetidae</taxon>
        <taxon>Agaricales</taxon>
        <taxon>Tricholomatineae</taxon>
        <taxon>Clitocybaceae</taxon>
        <taxon>Collybia</taxon>
    </lineage>
</organism>
<protein>
    <submittedName>
        <fullName evidence="1">Uncharacterized protein</fullName>
    </submittedName>
</protein>
<accession>A0A9P6CJS0</accession>
<gene>
    <name evidence="1" type="ORF">BDZ94DRAFT_652657</name>
</gene>